<evidence type="ECO:0000313" key="10">
    <source>
        <dbReference type="EMBL" id="KAH8376023.1"/>
    </source>
</evidence>
<feature type="non-terminal residue" evidence="10">
    <location>
        <position position="553"/>
    </location>
</feature>
<comment type="subcellular location">
    <subcellularLocation>
        <location evidence="1">Nucleus</location>
    </subcellularLocation>
</comment>
<dbReference type="GO" id="GO:0030036">
    <property type="term" value="P:actin cytoskeleton organization"/>
    <property type="evidence" value="ECO:0007669"/>
    <property type="project" value="TreeGrafter"/>
</dbReference>
<feature type="domain" description="LIM zinc-binding" evidence="9">
    <location>
        <begin position="1"/>
        <end position="64"/>
    </location>
</feature>
<feature type="compositionally biased region" description="Acidic residues" evidence="8">
    <location>
        <begin position="475"/>
        <end position="489"/>
    </location>
</feature>
<dbReference type="PANTHER" id="PTHR24215">
    <property type="entry name" value="RHO-GTPASE-ACTIVATING PROTEIN LRG1"/>
    <property type="match status" value="1"/>
</dbReference>
<dbReference type="SUPFAM" id="SSF57716">
    <property type="entry name" value="Glucocorticoid receptor-like (DNA-binding domain)"/>
    <property type="match status" value="1"/>
</dbReference>
<dbReference type="Proteomes" id="UP001200034">
    <property type="component" value="Unassembled WGS sequence"/>
</dbReference>
<evidence type="ECO:0000256" key="6">
    <source>
        <dbReference type="ARBA" id="ARBA00023242"/>
    </source>
</evidence>
<evidence type="ECO:0000256" key="3">
    <source>
        <dbReference type="ARBA" id="ARBA00022737"/>
    </source>
</evidence>
<reference evidence="10" key="1">
    <citation type="journal article" date="2021" name="Mol. Ecol. Resour.">
        <title>Phylogenomic analyses of the genus Drosophila reveals genomic signals of climate adaptation.</title>
        <authorList>
            <person name="Li F."/>
            <person name="Rane R.V."/>
            <person name="Luria V."/>
            <person name="Xiong Z."/>
            <person name="Chen J."/>
            <person name="Li Z."/>
            <person name="Catullo R.A."/>
            <person name="Griffin P.C."/>
            <person name="Schiffer M."/>
            <person name="Pearce S."/>
            <person name="Lee S.F."/>
            <person name="McElroy K."/>
            <person name="Stocker A."/>
            <person name="Shirriffs J."/>
            <person name="Cockerell F."/>
            <person name="Coppin C."/>
            <person name="Sgro C.M."/>
            <person name="Karger A."/>
            <person name="Cain J.W."/>
            <person name="Weber J.A."/>
            <person name="Santpere G."/>
            <person name="Kirschner M.W."/>
            <person name="Hoffmann A.A."/>
            <person name="Oakeshott J.G."/>
            <person name="Zhang G."/>
        </authorList>
    </citation>
    <scope>NUCLEOTIDE SEQUENCE</scope>
    <source>
        <strain evidence="10">BGI-SZ-2011g</strain>
    </source>
</reference>
<evidence type="ECO:0000256" key="4">
    <source>
        <dbReference type="ARBA" id="ARBA00022833"/>
    </source>
</evidence>
<feature type="region of interest" description="Disordered" evidence="8">
    <location>
        <begin position="455"/>
        <end position="498"/>
    </location>
</feature>
<dbReference type="PANTHER" id="PTHR24215:SF37">
    <property type="entry name" value="LIM ZINC-BINDING DOMAIN-CONTAINING PROTEIN"/>
    <property type="match status" value="1"/>
</dbReference>
<dbReference type="PROSITE" id="PS00478">
    <property type="entry name" value="LIM_DOMAIN_1"/>
    <property type="match status" value="1"/>
</dbReference>
<evidence type="ECO:0000256" key="2">
    <source>
        <dbReference type="ARBA" id="ARBA00022723"/>
    </source>
</evidence>
<name>A0AAD4PMI9_9MUSC</name>
<keyword evidence="3" id="KW-0677">Repeat</keyword>
<dbReference type="GO" id="GO:0046872">
    <property type="term" value="F:metal ion binding"/>
    <property type="evidence" value="ECO:0007669"/>
    <property type="project" value="UniProtKB-KW"/>
</dbReference>
<evidence type="ECO:0000256" key="7">
    <source>
        <dbReference type="PROSITE-ProRule" id="PRU00125"/>
    </source>
</evidence>
<feature type="compositionally biased region" description="Acidic residues" evidence="8">
    <location>
        <begin position="162"/>
        <end position="172"/>
    </location>
</feature>
<dbReference type="InterPro" id="IPR001781">
    <property type="entry name" value="Znf_LIM"/>
</dbReference>
<dbReference type="PROSITE" id="PS50023">
    <property type="entry name" value="LIM_DOMAIN_2"/>
    <property type="match status" value="1"/>
</dbReference>
<evidence type="ECO:0000256" key="8">
    <source>
        <dbReference type="SAM" id="MobiDB-lite"/>
    </source>
</evidence>
<dbReference type="AlphaFoldDB" id="A0AAD4PMI9"/>
<comment type="caution">
    <text evidence="10">The sequence shown here is derived from an EMBL/GenBank/DDBJ whole genome shotgun (WGS) entry which is preliminary data.</text>
</comment>
<dbReference type="Gene3D" id="2.10.110.10">
    <property type="entry name" value="Cysteine Rich Protein"/>
    <property type="match status" value="1"/>
</dbReference>
<evidence type="ECO:0000259" key="9">
    <source>
        <dbReference type="PROSITE" id="PS50023"/>
    </source>
</evidence>
<dbReference type="GO" id="GO:0005737">
    <property type="term" value="C:cytoplasm"/>
    <property type="evidence" value="ECO:0007669"/>
    <property type="project" value="TreeGrafter"/>
</dbReference>
<evidence type="ECO:0000313" key="11">
    <source>
        <dbReference type="Proteomes" id="UP001200034"/>
    </source>
</evidence>
<feature type="compositionally biased region" description="Basic and acidic residues" evidence="8">
    <location>
        <begin position="152"/>
        <end position="161"/>
    </location>
</feature>
<accession>A0AAD4PMI9</accession>
<dbReference type="Pfam" id="PF00412">
    <property type="entry name" value="LIM"/>
    <property type="match status" value="1"/>
</dbReference>
<keyword evidence="11" id="KW-1185">Reference proteome</keyword>
<keyword evidence="4 7" id="KW-0862">Zinc</keyword>
<feature type="non-terminal residue" evidence="10">
    <location>
        <position position="1"/>
    </location>
</feature>
<evidence type="ECO:0000256" key="1">
    <source>
        <dbReference type="ARBA" id="ARBA00004123"/>
    </source>
</evidence>
<sequence>NCRQCHKPVYKMEEIIVQFKADKGVYHKSCMKCKDCSKQLKFDNYQSHEGNLYCMMHLKLLLAPKVVENVDEPKILKTEVIIRESQPTELPPDVVRASDKPDLGLDELHQLNVRSRFQVFENVHQNKLEEQNHQQQNKGTVDKLRNSVLKRFRENENNSHDNDDDTDNEDTENDAELMLSKKCTQKERPIGIGDVMNDIKTRFENGHVQSKEERREERKQEIQNIRSRLFLGKQAKIKEMYQQAVAESEQVITSVGKKPDVDMCLMNTCSIKNQFENGEIFSEKSQEFTSKSNIDEDADVFASGIGKKSRSIFMELDANITLNTNASKDLHRSQSLTIGKTLSRKQIGPEISNIDVIKCGTQEENVKIPTAELSQKFKFFETYGDNEKVLQFRTTPPREVAKLSASNYEADHIDHSQKLIFHDNVLQKTQTTSNMLNKFREMELEKCKRPQLLQPRPLKCFTPPPSNDGHHDISSEEDEVEEESDDYERDEAMPINTKNDVALIEAKNAARAKQLRAKFEKWQDNEIKRELNEGYVDIYSQQVSDDSTIESAK</sequence>
<keyword evidence="6" id="KW-0539">Nucleus</keyword>
<gene>
    <name evidence="10" type="ORF">KR093_005184</name>
</gene>
<dbReference type="EMBL" id="JAJJHW010001156">
    <property type="protein sequence ID" value="KAH8376023.1"/>
    <property type="molecule type" value="Genomic_DNA"/>
</dbReference>
<dbReference type="GO" id="GO:0005634">
    <property type="term" value="C:nucleus"/>
    <property type="evidence" value="ECO:0007669"/>
    <property type="project" value="UniProtKB-SubCell"/>
</dbReference>
<keyword evidence="2 7" id="KW-0479">Metal-binding</keyword>
<dbReference type="SMART" id="SM00132">
    <property type="entry name" value="LIM"/>
    <property type="match status" value="1"/>
</dbReference>
<keyword evidence="5 7" id="KW-0440">LIM domain</keyword>
<organism evidence="10 11">
    <name type="scientific">Drosophila rubida</name>
    <dbReference type="NCBI Taxonomy" id="30044"/>
    <lineage>
        <taxon>Eukaryota</taxon>
        <taxon>Metazoa</taxon>
        <taxon>Ecdysozoa</taxon>
        <taxon>Arthropoda</taxon>
        <taxon>Hexapoda</taxon>
        <taxon>Insecta</taxon>
        <taxon>Pterygota</taxon>
        <taxon>Neoptera</taxon>
        <taxon>Endopterygota</taxon>
        <taxon>Diptera</taxon>
        <taxon>Brachycera</taxon>
        <taxon>Muscomorpha</taxon>
        <taxon>Ephydroidea</taxon>
        <taxon>Drosophilidae</taxon>
        <taxon>Drosophila</taxon>
    </lineage>
</organism>
<evidence type="ECO:0000256" key="5">
    <source>
        <dbReference type="ARBA" id="ARBA00023038"/>
    </source>
</evidence>
<feature type="region of interest" description="Disordered" evidence="8">
    <location>
        <begin position="152"/>
        <end position="172"/>
    </location>
</feature>
<proteinExistence type="predicted"/>
<protein>
    <recommendedName>
        <fullName evidence="9">LIM zinc-binding domain-containing protein</fullName>
    </recommendedName>
</protein>